<evidence type="ECO:0000313" key="4">
    <source>
        <dbReference type="EMBL" id="ROR95618.1"/>
    </source>
</evidence>
<gene>
    <name evidence="4" type="ORF">EDD28_0179</name>
</gene>
<keyword evidence="5" id="KW-1185">Reference proteome</keyword>
<name>A0A3N2D7H2_9MICO</name>
<comment type="caution">
    <text evidence="4">The sequence shown here is derived from an EMBL/GenBank/DDBJ whole genome shotgun (WGS) entry which is preliminary data.</text>
</comment>
<organism evidence="4 5">
    <name type="scientific">Salana multivorans</name>
    <dbReference type="NCBI Taxonomy" id="120377"/>
    <lineage>
        <taxon>Bacteria</taxon>
        <taxon>Bacillati</taxon>
        <taxon>Actinomycetota</taxon>
        <taxon>Actinomycetes</taxon>
        <taxon>Micrococcales</taxon>
        <taxon>Beutenbergiaceae</taxon>
        <taxon>Salana</taxon>
    </lineage>
</organism>
<evidence type="ECO:0000256" key="2">
    <source>
        <dbReference type="ARBA" id="ARBA00023277"/>
    </source>
</evidence>
<proteinExistence type="predicted"/>
<dbReference type="RefSeq" id="WP_123737908.1">
    <property type="nucleotide sequence ID" value="NZ_CALFQU010000003.1"/>
</dbReference>
<dbReference type="PROSITE" id="PS01161">
    <property type="entry name" value="GLC_GALNAC_ISOMERASE"/>
    <property type="match status" value="1"/>
</dbReference>
<evidence type="ECO:0000259" key="3">
    <source>
        <dbReference type="Pfam" id="PF01182"/>
    </source>
</evidence>
<reference evidence="4 5" key="1">
    <citation type="submission" date="2018-11" db="EMBL/GenBank/DDBJ databases">
        <title>Sequencing the genomes of 1000 actinobacteria strains.</title>
        <authorList>
            <person name="Klenk H.-P."/>
        </authorList>
    </citation>
    <scope>NUCLEOTIDE SEQUENCE [LARGE SCALE GENOMIC DNA]</scope>
    <source>
        <strain evidence="4 5">DSM 13521</strain>
    </source>
</reference>
<dbReference type="InterPro" id="IPR018321">
    <property type="entry name" value="Glucosamine6P_isomerase_CS"/>
</dbReference>
<keyword evidence="1" id="KW-0378">Hydrolase</keyword>
<dbReference type="GO" id="GO:0019262">
    <property type="term" value="P:N-acetylneuraminate catabolic process"/>
    <property type="evidence" value="ECO:0007669"/>
    <property type="project" value="TreeGrafter"/>
</dbReference>
<evidence type="ECO:0000313" key="5">
    <source>
        <dbReference type="Proteomes" id="UP000275356"/>
    </source>
</evidence>
<dbReference type="InterPro" id="IPR037171">
    <property type="entry name" value="NagB/RpiA_transferase-like"/>
</dbReference>
<dbReference type="Gene3D" id="3.40.50.1360">
    <property type="match status" value="1"/>
</dbReference>
<dbReference type="AlphaFoldDB" id="A0A3N2D7H2"/>
<dbReference type="GO" id="GO:0004342">
    <property type="term" value="F:glucosamine-6-phosphate deaminase activity"/>
    <property type="evidence" value="ECO:0007669"/>
    <property type="project" value="InterPro"/>
</dbReference>
<dbReference type="InterPro" id="IPR006148">
    <property type="entry name" value="Glc/Gal-6P_isomerase"/>
</dbReference>
<feature type="domain" description="Glucosamine/galactosamine-6-phosphate isomerase" evidence="3">
    <location>
        <begin position="18"/>
        <end position="225"/>
    </location>
</feature>
<dbReference type="NCBIfam" id="NF001684">
    <property type="entry name" value="PRK00443.1-4"/>
    <property type="match status" value="1"/>
</dbReference>
<dbReference type="SUPFAM" id="SSF100950">
    <property type="entry name" value="NagB/RpiA/CoA transferase-like"/>
    <property type="match status" value="1"/>
</dbReference>
<protein>
    <submittedName>
        <fullName evidence="4">Glucosamine-6-phosphate deaminase</fullName>
    </submittedName>
</protein>
<dbReference type="CDD" id="cd01399">
    <property type="entry name" value="GlcN6P_deaminase"/>
    <property type="match status" value="1"/>
</dbReference>
<evidence type="ECO:0000256" key="1">
    <source>
        <dbReference type="ARBA" id="ARBA00022801"/>
    </source>
</evidence>
<dbReference type="OrthoDB" id="9791139at2"/>
<dbReference type="Pfam" id="PF01182">
    <property type="entry name" value="Glucosamine_iso"/>
    <property type="match status" value="1"/>
</dbReference>
<dbReference type="GO" id="GO:0005737">
    <property type="term" value="C:cytoplasm"/>
    <property type="evidence" value="ECO:0007669"/>
    <property type="project" value="TreeGrafter"/>
</dbReference>
<dbReference type="GO" id="GO:0005975">
    <property type="term" value="P:carbohydrate metabolic process"/>
    <property type="evidence" value="ECO:0007669"/>
    <property type="project" value="InterPro"/>
</dbReference>
<dbReference type="PANTHER" id="PTHR11280">
    <property type="entry name" value="GLUCOSAMINE-6-PHOSPHATE ISOMERASE"/>
    <property type="match status" value="1"/>
</dbReference>
<dbReference type="EMBL" id="RKHQ01000001">
    <property type="protein sequence ID" value="ROR95618.1"/>
    <property type="molecule type" value="Genomic_DNA"/>
</dbReference>
<dbReference type="GO" id="GO:0006043">
    <property type="term" value="P:glucosamine catabolic process"/>
    <property type="evidence" value="ECO:0007669"/>
    <property type="project" value="TreeGrafter"/>
</dbReference>
<dbReference type="Proteomes" id="UP000275356">
    <property type="component" value="Unassembled WGS sequence"/>
</dbReference>
<accession>A0A3N2D7H2</accession>
<dbReference type="GO" id="GO:0042802">
    <property type="term" value="F:identical protein binding"/>
    <property type="evidence" value="ECO:0007669"/>
    <property type="project" value="TreeGrafter"/>
</dbReference>
<dbReference type="InterPro" id="IPR004547">
    <property type="entry name" value="Glucosamine6P_isomerase"/>
</dbReference>
<dbReference type="PANTHER" id="PTHR11280:SF5">
    <property type="entry name" value="GLUCOSAMINE-6-PHOSPHATE ISOMERASE"/>
    <property type="match status" value="1"/>
</dbReference>
<sequence>MAEIAIVPDAVAGGAVAARDIAAIVTRNPEAVLGLATGSTPLTTWDALAAMREEGLDLSRTTGFALDEYVGIAPGHPESYRCVIDREVVDRLGMDRARVHVPLEAGQDPTTAGAAYERAILAAGGVDVQVLGIGRNGHVGFNEPGSSLASLTRIKTLHPHTREDNARFFGGSIDDVPVHCVTQGLGTILRARRLVLLAWGEAKAEALAGAVEGPVSAVLPGSIIQLHPSVLVVADEAAASRLTGSEYYRFAWDHRDDLAASSR</sequence>
<keyword evidence="2" id="KW-0119">Carbohydrate metabolism</keyword>
<dbReference type="GO" id="GO:0006046">
    <property type="term" value="P:N-acetylglucosamine catabolic process"/>
    <property type="evidence" value="ECO:0007669"/>
    <property type="project" value="TreeGrafter"/>
</dbReference>